<evidence type="ECO:0000313" key="1">
    <source>
        <dbReference type="EMBL" id="KAE8384976.1"/>
    </source>
</evidence>
<proteinExistence type="predicted"/>
<dbReference type="Proteomes" id="UP000326877">
    <property type="component" value="Unassembled WGS sequence"/>
</dbReference>
<dbReference type="OrthoDB" id="4539534at2759"/>
<reference evidence="2 3" key="1">
    <citation type="submission" date="2019-04" db="EMBL/GenBank/DDBJ databases">
        <title>Aspergillus burnettii sp. nov., novel species from soil in southeast Queensland.</title>
        <authorList>
            <person name="Gilchrist C.L.M."/>
            <person name="Pitt J.I."/>
            <person name="Lange L."/>
            <person name="Lacey H.J."/>
            <person name="Vuong D."/>
            <person name="Midgley D.J."/>
            <person name="Greenfield P."/>
            <person name="Bradbury M."/>
            <person name="Lacey E."/>
            <person name="Busk P.K."/>
            <person name="Pilgaard B."/>
            <person name="Chooi Y.H."/>
            <person name="Piggott A.M."/>
        </authorList>
    </citation>
    <scope>NUCLEOTIDE SEQUENCE [LARGE SCALE GENOMIC DNA]</scope>
    <source>
        <strain evidence="2 3">FRR 5400</strain>
    </source>
</reference>
<dbReference type="Proteomes" id="UP000541154">
    <property type="component" value="Unassembled WGS sequence"/>
</dbReference>
<evidence type="ECO:0000313" key="3">
    <source>
        <dbReference type="Proteomes" id="UP000541154"/>
    </source>
</evidence>
<dbReference type="EMBL" id="SPNV01000247">
    <property type="protein sequence ID" value="KAF5857616.1"/>
    <property type="molecule type" value="Genomic_DNA"/>
</dbReference>
<sequence>MSSEPKIATFPVTENLIITPQLRGAYDRASRPELRETATRPLFEELFNEYFRCPSLSVFGEQQLDDNLQAVDITVGYYDNLPQPNLVFVLLAETKRHKEFGGLDVNPTMYGATAYRTKIRFFEFSRANGVFKDRTFSGNLHVNKEEAYWDLKTDGLKIIPVMKEIWEFRKRLGQTTTAA</sequence>
<accession>A0A8H5ZYX4</accession>
<name>A0A5N7BT11_PETAA</name>
<gene>
    <name evidence="1" type="ORF">BDV23DRAFT_188707</name>
    <name evidence="2" type="ORF">ETB97_005513</name>
</gene>
<organism evidence="1">
    <name type="scientific">Petromyces alliaceus</name>
    <name type="common">Aspergillus alliaceus</name>
    <dbReference type="NCBI Taxonomy" id="209559"/>
    <lineage>
        <taxon>Eukaryota</taxon>
        <taxon>Fungi</taxon>
        <taxon>Dikarya</taxon>
        <taxon>Ascomycota</taxon>
        <taxon>Pezizomycotina</taxon>
        <taxon>Eurotiomycetes</taxon>
        <taxon>Eurotiomycetidae</taxon>
        <taxon>Eurotiales</taxon>
        <taxon>Aspergillaceae</taxon>
        <taxon>Aspergillus</taxon>
        <taxon>Aspergillus subgen. Circumdati</taxon>
    </lineage>
</organism>
<dbReference type="AlphaFoldDB" id="A0A5N7BT11"/>
<evidence type="ECO:0000313" key="2">
    <source>
        <dbReference type="EMBL" id="KAF5857616.1"/>
    </source>
</evidence>
<dbReference type="EMBL" id="ML735349">
    <property type="protein sequence ID" value="KAE8384976.1"/>
    <property type="molecule type" value="Genomic_DNA"/>
</dbReference>
<protein>
    <submittedName>
        <fullName evidence="1">Uncharacterized protein</fullName>
    </submittedName>
</protein>
<accession>A0A5N7BT11</accession>
<reference evidence="1" key="2">
    <citation type="submission" date="2019-04" db="EMBL/GenBank/DDBJ databases">
        <title>Friends and foes A comparative genomics studyof 23 Aspergillus species from section Flavi.</title>
        <authorList>
            <consortium name="DOE Joint Genome Institute"/>
            <person name="Kjaerbolling I."/>
            <person name="Vesth T."/>
            <person name="Frisvad J.C."/>
            <person name="Nybo J.L."/>
            <person name="Theobald S."/>
            <person name="Kildgaard S."/>
            <person name="Isbrandt T."/>
            <person name="Kuo A."/>
            <person name="Sato A."/>
            <person name="Lyhne E.K."/>
            <person name="Kogle M.E."/>
            <person name="Wiebenga A."/>
            <person name="Kun R.S."/>
            <person name="Lubbers R.J."/>
            <person name="Makela M.R."/>
            <person name="Barry K."/>
            <person name="Chovatia M."/>
            <person name="Clum A."/>
            <person name="Daum C."/>
            <person name="Haridas S."/>
            <person name="He G."/>
            <person name="LaButti K."/>
            <person name="Lipzen A."/>
            <person name="Mondo S."/>
            <person name="Riley R."/>
            <person name="Salamov A."/>
            <person name="Simmons B.A."/>
            <person name="Magnuson J.K."/>
            <person name="Henrissat B."/>
            <person name="Mortensen U.H."/>
            <person name="Larsen T.O."/>
            <person name="Devries R.P."/>
            <person name="Grigoriev I.V."/>
            <person name="Machida M."/>
            <person name="Baker S.E."/>
            <person name="Andersen M.R."/>
        </authorList>
    </citation>
    <scope>NUCLEOTIDE SEQUENCE [LARGE SCALE GENOMIC DNA]</scope>
    <source>
        <strain evidence="1">IBT 14317</strain>
    </source>
</reference>
<keyword evidence="3" id="KW-1185">Reference proteome</keyword>